<sequence length="98" mass="11343">MASGMWKKLLRPKIEKSSSHQAFIAAYIDLKPIWLEKQSKAINSSPNEQRRISLKQSDALKTLVFNCSLNEETYSKNYPVPLLTNNDLNLELKQYEKD</sequence>
<reference evidence="2" key="1">
    <citation type="submission" date="2017-02" db="UniProtKB">
        <authorList>
            <consortium name="WormBaseParasite"/>
        </authorList>
    </citation>
    <scope>IDENTIFICATION</scope>
</reference>
<organism evidence="1 2">
    <name type="scientific">Strongyloides papillosus</name>
    <name type="common">Intestinal threadworm</name>
    <dbReference type="NCBI Taxonomy" id="174720"/>
    <lineage>
        <taxon>Eukaryota</taxon>
        <taxon>Metazoa</taxon>
        <taxon>Ecdysozoa</taxon>
        <taxon>Nematoda</taxon>
        <taxon>Chromadorea</taxon>
        <taxon>Rhabditida</taxon>
        <taxon>Tylenchina</taxon>
        <taxon>Panagrolaimomorpha</taxon>
        <taxon>Strongyloidoidea</taxon>
        <taxon>Strongyloididae</taxon>
        <taxon>Strongyloides</taxon>
    </lineage>
</organism>
<proteinExistence type="predicted"/>
<accession>A0A0N5CIC9</accession>
<dbReference type="AlphaFoldDB" id="A0A0N5CIC9"/>
<keyword evidence="1" id="KW-1185">Reference proteome</keyword>
<dbReference type="Proteomes" id="UP000046392">
    <property type="component" value="Unplaced"/>
</dbReference>
<evidence type="ECO:0000313" key="1">
    <source>
        <dbReference type="Proteomes" id="UP000046392"/>
    </source>
</evidence>
<name>A0A0N5CIC9_STREA</name>
<dbReference type="WBParaSite" id="SPAL_0001758300.1">
    <property type="protein sequence ID" value="SPAL_0001758300.1"/>
    <property type="gene ID" value="SPAL_0001758300"/>
</dbReference>
<evidence type="ECO:0000313" key="2">
    <source>
        <dbReference type="WBParaSite" id="SPAL_0001758300.1"/>
    </source>
</evidence>
<protein>
    <submittedName>
        <fullName evidence="2">Uncharacterized protein</fullName>
    </submittedName>
</protein>